<proteinExistence type="predicted"/>
<dbReference type="SUPFAM" id="SSF52172">
    <property type="entry name" value="CheY-like"/>
    <property type="match status" value="1"/>
</dbReference>
<dbReference type="Pfam" id="PF00072">
    <property type="entry name" value="Response_reg"/>
    <property type="match status" value="1"/>
</dbReference>
<dbReference type="KEGG" id="oai:OLEAN_C29590"/>
<feature type="domain" description="Response regulatory" evidence="2">
    <location>
        <begin position="1"/>
        <end position="116"/>
    </location>
</feature>
<evidence type="ECO:0000313" key="4">
    <source>
        <dbReference type="Proteomes" id="UP000032749"/>
    </source>
</evidence>
<dbReference type="AlphaFoldDB" id="R4YQC6"/>
<keyword evidence="4" id="KW-1185">Reference proteome</keyword>
<gene>
    <name evidence="3" type="ORF">OLEAN_C29590</name>
</gene>
<dbReference type="PROSITE" id="PS50110">
    <property type="entry name" value="RESPONSE_REGULATORY"/>
    <property type="match status" value="1"/>
</dbReference>
<evidence type="ECO:0000313" key="3">
    <source>
        <dbReference type="EMBL" id="CCK77135.1"/>
    </source>
</evidence>
<reference evidence="3 4" key="1">
    <citation type="journal article" date="2013" name="Nat. Commun.">
        <title>Genome sequence and functional genomic analysis of the oil-degrading bacterium Oleispira antarctica.</title>
        <authorList>
            <person name="Kube M."/>
            <person name="Chernikova T.N."/>
            <person name="Al-Ramahi Y."/>
            <person name="Beloqui A."/>
            <person name="Lopez-Cortez N."/>
            <person name="Guazzaroni M.E."/>
            <person name="Heipieper H.J."/>
            <person name="Klages S."/>
            <person name="Kotsyurbenko O.R."/>
            <person name="Langer I."/>
            <person name="Nechitaylo T.Y."/>
            <person name="Lunsdorf H."/>
            <person name="Fernandez M."/>
            <person name="Juarez S."/>
            <person name="Ciordia S."/>
            <person name="Singer A."/>
            <person name="Kagan O."/>
            <person name="Egorova O."/>
            <person name="Petit P.A."/>
            <person name="Stogios P."/>
            <person name="Kim Y."/>
            <person name="Tchigvintsev A."/>
            <person name="Flick R."/>
            <person name="Denaro R."/>
            <person name="Genovese M."/>
            <person name="Albar J.P."/>
            <person name="Reva O.N."/>
            <person name="Martinez-Gomariz M."/>
            <person name="Tran H."/>
            <person name="Ferrer M."/>
            <person name="Savchenko A."/>
            <person name="Yakunin A.F."/>
            <person name="Yakimov M.M."/>
            <person name="Golyshina O.V."/>
            <person name="Reinhardt R."/>
            <person name="Golyshin P.N."/>
        </authorList>
    </citation>
    <scope>NUCLEOTIDE SEQUENCE [LARGE SCALE GENOMIC DNA]</scope>
</reference>
<organism evidence="3 4">
    <name type="scientific">Oleispira antarctica RB-8</name>
    <dbReference type="NCBI Taxonomy" id="698738"/>
    <lineage>
        <taxon>Bacteria</taxon>
        <taxon>Pseudomonadati</taxon>
        <taxon>Pseudomonadota</taxon>
        <taxon>Gammaproteobacteria</taxon>
        <taxon>Oceanospirillales</taxon>
        <taxon>Oceanospirillaceae</taxon>
        <taxon>Oleispira</taxon>
    </lineage>
</organism>
<dbReference type="SMART" id="SM00448">
    <property type="entry name" value="REC"/>
    <property type="match status" value="1"/>
</dbReference>
<evidence type="ECO:0000259" key="2">
    <source>
        <dbReference type="PROSITE" id="PS50110"/>
    </source>
</evidence>
<protein>
    <submittedName>
        <fullName evidence="3">Response regulator receiver, CheY-like</fullName>
    </submittedName>
</protein>
<keyword evidence="1" id="KW-0597">Phosphoprotein</keyword>
<dbReference type="InterPro" id="IPR001789">
    <property type="entry name" value="Sig_transdc_resp-reg_receiver"/>
</dbReference>
<feature type="modified residue" description="4-aspartylphosphate" evidence="1">
    <location>
        <position position="52"/>
    </location>
</feature>
<dbReference type="OrthoDB" id="5696993at2"/>
<name>R4YQC6_OLEAN</name>
<dbReference type="STRING" id="698738.OLEAN_C29590"/>
<dbReference type="EMBL" id="FO203512">
    <property type="protein sequence ID" value="CCK77135.1"/>
    <property type="molecule type" value="Genomic_DNA"/>
</dbReference>
<evidence type="ECO:0000256" key="1">
    <source>
        <dbReference type="PROSITE-ProRule" id="PRU00169"/>
    </source>
</evidence>
<dbReference type="HOGENOM" id="CLU_059002_0_0_6"/>
<dbReference type="Gene3D" id="3.40.50.2300">
    <property type="match status" value="1"/>
</dbReference>
<dbReference type="CDD" id="cd00156">
    <property type="entry name" value="REC"/>
    <property type="match status" value="1"/>
</dbReference>
<dbReference type="GO" id="GO:0000160">
    <property type="term" value="P:phosphorelay signal transduction system"/>
    <property type="evidence" value="ECO:0007669"/>
    <property type="project" value="InterPro"/>
</dbReference>
<dbReference type="Proteomes" id="UP000032749">
    <property type="component" value="Chromosome"/>
</dbReference>
<sequence>MAASYSIILLGCDNNLCLGDHLDDSFESLLVNDEEGCLQALSDNRYQLVLADMTCSSIPVLELCQKIKASFDIPVIFVSSDDNNEERLAAYDCGADDYLSIDDLKTELHGRLERIIINKIANDQLKMQLAQANEMAFIAMSDTSDLGVNIQFLLDVNRCSNIDELGMRLFQALKSYGISCSLQLRSQFSVKNMEVNGMAKSLESKLLSEMKDQGRYVDFGHRSVMNYESVSLLVKNMPIEDEKKYGAIKDNVFSLLQGTDARIQALDTLESLALEKNLVRSLTIKMKDLMSSVDESYQGVMKDIASVVEDMADNIEASMQYLGMDEAQEKSLQTTIEKAISNTNKIFNDGLSLDKDLHQFLVHIDTLFKTDKINPAQLKKIIESLEKLA</sequence>
<accession>R4YQC6</accession>
<dbReference type="InterPro" id="IPR011006">
    <property type="entry name" value="CheY-like_superfamily"/>
</dbReference>